<dbReference type="InterPro" id="IPR021373">
    <property type="entry name" value="DUF2993"/>
</dbReference>
<keyword evidence="2" id="KW-1185">Reference proteome</keyword>
<name>A0ABV5LXD3_9ACTN</name>
<dbReference type="EMBL" id="JBHMDM010000011">
    <property type="protein sequence ID" value="MFB9378753.1"/>
    <property type="molecule type" value="Genomic_DNA"/>
</dbReference>
<evidence type="ECO:0000313" key="2">
    <source>
        <dbReference type="Proteomes" id="UP001589748"/>
    </source>
</evidence>
<accession>A0ABV5LXD3</accession>
<comment type="caution">
    <text evidence="1">The sequence shown here is derived from an EMBL/GenBank/DDBJ whole genome shotgun (WGS) entry which is preliminary data.</text>
</comment>
<protein>
    <submittedName>
        <fullName evidence="1">DUF2993 domain-containing protein</fullName>
    </submittedName>
</protein>
<gene>
    <name evidence="1" type="ORF">ACFFVI_17460</name>
</gene>
<sequence length="245" mass="25494">MRRIVRLLVTLLALAVVVVAADIGARTVVLDRVADELQQAYALPERPAITAAGGSFLLQAVRGRYDDVTVRAASWPGEVELRDVEVTFPQVEAPAGIVLGRQETVRLAEGHAAAVVGYDELSRLASQAGVAVTVTPEGRDLKASSGFSVLGQEIGLALTAEPEIVPGTDRASVRLTPLSATVAGQQVSLDRVRQFASTAGIDVLAPVDVPLTDVPPEVDPRTLEVTPGGVTVRAVVEATEVPAGG</sequence>
<evidence type="ECO:0000313" key="1">
    <source>
        <dbReference type="EMBL" id="MFB9378753.1"/>
    </source>
</evidence>
<organism evidence="1 2">
    <name type="scientific">Kineococcus gynurae</name>
    <dbReference type="NCBI Taxonomy" id="452979"/>
    <lineage>
        <taxon>Bacteria</taxon>
        <taxon>Bacillati</taxon>
        <taxon>Actinomycetota</taxon>
        <taxon>Actinomycetes</taxon>
        <taxon>Kineosporiales</taxon>
        <taxon>Kineosporiaceae</taxon>
        <taxon>Kineococcus</taxon>
    </lineage>
</organism>
<dbReference type="Pfam" id="PF11209">
    <property type="entry name" value="LmeA"/>
    <property type="match status" value="1"/>
</dbReference>
<reference evidence="1 2" key="1">
    <citation type="submission" date="2024-09" db="EMBL/GenBank/DDBJ databases">
        <authorList>
            <person name="Sun Q."/>
            <person name="Mori K."/>
        </authorList>
    </citation>
    <scope>NUCLEOTIDE SEQUENCE [LARGE SCALE GENOMIC DNA]</scope>
    <source>
        <strain evidence="1 2">TISTR 1856</strain>
    </source>
</reference>
<dbReference type="Proteomes" id="UP001589748">
    <property type="component" value="Unassembled WGS sequence"/>
</dbReference>
<proteinExistence type="predicted"/>
<dbReference type="RefSeq" id="WP_380140326.1">
    <property type="nucleotide sequence ID" value="NZ_JBHLUI010000013.1"/>
</dbReference>